<evidence type="ECO:0000256" key="1">
    <source>
        <dbReference type="SAM" id="MobiDB-lite"/>
    </source>
</evidence>
<organism evidence="2 3">
    <name type="scientific">Acorus calamus</name>
    <name type="common">Sweet flag</name>
    <dbReference type="NCBI Taxonomy" id="4465"/>
    <lineage>
        <taxon>Eukaryota</taxon>
        <taxon>Viridiplantae</taxon>
        <taxon>Streptophyta</taxon>
        <taxon>Embryophyta</taxon>
        <taxon>Tracheophyta</taxon>
        <taxon>Spermatophyta</taxon>
        <taxon>Magnoliopsida</taxon>
        <taxon>Liliopsida</taxon>
        <taxon>Acoraceae</taxon>
        <taxon>Acorus</taxon>
    </lineage>
</organism>
<dbReference type="InterPro" id="IPR045036">
    <property type="entry name" value="Spartin-like"/>
</dbReference>
<keyword evidence="3" id="KW-1185">Reference proteome</keyword>
<feature type="region of interest" description="Disordered" evidence="1">
    <location>
        <begin position="1"/>
        <end position="28"/>
    </location>
</feature>
<evidence type="ECO:0000313" key="2">
    <source>
        <dbReference type="EMBL" id="KAK1313810.1"/>
    </source>
</evidence>
<dbReference type="EMBL" id="JAUJYO010000006">
    <property type="protein sequence ID" value="KAK1313810.1"/>
    <property type="molecule type" value="Genomic_DNA"/>
</dbReference>
<dbReference type="PANTHER" id="PTHR21068:SF36">
    <property type="entry name" value="SENESCENCE_DEHYDRATION-ASSOCIATED PROTEIN-LIKE PROTEIN"/>
    <property type="match status" value="1"/>
</dbReference>
<evidence type="ECO:0000313" key="3">
    <source>
        <dbReference type="Proteomes" id="UP001180020"/>
    </source>
</evidence>
<comment type="caution">
    <text evidence="2">The sequence shown here is derived from an EMBL/GenBank/DDBJ whole genome shotgun (WGS) entry which is preliminary data.</text>
</comment>
<dbReference type="PANTHER" id="PTHR21068">
    <property type="entry name" value="SPARTIN"/>
    <property type="match status" value="1"/>
</dbReference>
<gene>
    <name evidence="2" type="ORF">QJS10_CPA06g00844</name>
</gene>
<name>A0AAV9EJZ4_ACOCL</name>
<reference evidence="2" key="1">
    <citation type="journal article" date="2023" name="Nat. Commun.">
        <title>Diploid and tetraploid genomes of Acorus and the evolution of monocots.</title>
        <authorList>
            <person name="Ma L."/>
            <person name="Liu K.W."/>
            <person name="Li Z."/>
            <person name="Hsiao Y.Y."/>
            <person name="Qi Y."/>
            <person name="Fu T."/>
            <person name="Tang G.D."/>
            <person name="Zhang D."/>
            <person name="Sun W.H."/>
            <person name="Liu D.K."/>
            <person name="Li Y."/>
            <person name="Chen G.Z."/>
            <person name="Liu X.D."/>
            <person name="Liao X.Y."/>
            <person name="Jiang Y.T."/>
            <person name="Yu X."/>
            <person name="Hao Y."/>
            <person name="Huang J."/>
            <person name="Zhao X.W."/>
            <person name="Ke S."/>
            <person name="Chen Y.Y."/>
            <person name="Wu W.L."/>
            <person name="Hsu J.L."/>
            <person name="Lin Y.F."/>
            <person name="Huang M.D."/>
            <person name="Li C.Y."/>
            <person name="Huang L."/>
            <person name="Wang Z.W."/>
            <person name="Zhao X."/>
            <person name="Zhong W.Y."/>
            <person name="Peng D.H."/>
            <person name="Ahmad S."/>
            <person name="Lan S."/>
            <person name="Zhang J.S."/>
            <person name="Tsai W.C."/>
            <person name="Van de Peer Y."/>
            <person name="Liu Z.J."/>
        </authorList>
    </citation>
    <scope>NUCLEOTIDE SEQUENCE</scope>
    <source>
        <strain evidence="2">CP</strain>
    </source>
</reference>
<reference evidence="2" key="2">
    <citation type="submission" date="2023-06" db="EMBL/GenBank/DDBJ databases">
        <authorList>
            <person name="Ma L."/>
            <person name="Liu K.-W."/>
            <person name="Li Z."/>
            <person name="Hsiao Y.-Y."/>
            <person name="Qi Y."/>
            <person name="Fu T."/>
            <person name="Tang G."/>
            <person name="Zhang D."/>
            <person name="Sun W.-H."/>
            <person name="Liu D.-K."/>
            <person name="Li Y."/>
            <person name="Chen G.-Z."/>
            <person name="Liu X.-D."/>
            <person name="Liao X.-Y."/>
            <person name="Jiang Y.-T."/>
            <person name="Yu X."/>
            <person name="Hao Y."/>
            <person name="Huang J."/>
            <person name="Zhao X.-W."/>
            <person name="Ke S."/>
            <person name="Chen Y.-Y."/>
            <person name="Wu W.-L."/>
            <person name="Hsu J.-L."/>
            <person name="Lin Y.-F."/>
            <person name="Huang M.-D."/>
            <person name="Li C.-Y."/>
            <person name="Huang L."/>
            <person name="Wang Z.-W."/>
            <person name="Zhao X."/>
            <person name="Zhong W.-Y."/>
            <person name="Peng D.-H."/>
            <person name="Ahmad S."/>
            <person name="Lan S."/>
            <person name="Zhang J.-S."/>
            <person name="Tsai W.-C."/>
            <person name="Van De Peer Y."/>
            <person name="Liu Z.-J."/>
        </authorList>
    </citation>
    <scope>NUCLEOTIDE SEQUENCE</scope>
    <source>
        <strain evidence="2">CP</strain>
        <tissue evidence="2">Leaves</tissue>
    </source>
</reference>
<dbReference type="GO" id="GO:0005886">
    <property type="term" value="C:plasma membrane"/>
    <property type="evidence" value="ECO:0007669"/>
    <property type="project" value="TreeGrafter"/>
</dbReference>
<accession>A0AAV9EJZ4</accession>
<proteinExistence type="predicted"/>
<dbReference type="Proteomes" id="UP001180020">
    <property type="component" value="Unassembled WGS sequence"/>
</dbReference>
<protein>
    <recommendedName>
        <fullName evidence="4">Senescence domain-containing protein</fullName>
    </recommendedName>
</protein>
<evidence type="ECO:0008006" key="4">
    <source>
        <dbReference type="Google" id="ProtNLM"/>
    </source>
</evidence>
<sequence length="198" mass="21074">MMSCFKSRTSSPPKPHQNPTTTTTTHKEETLLRIPGAALHLMEGGEAAELARGDLVLLRFTDGGLPLATIARVGGVQWPLTKDEPVVKLDALHYLFTLKDDGGGEDFLNYGVSFTGVDEAGVASLDEFLKENTCFSTPKTGVAASSSSVKPSSGDGYWKEHAPRVEDYNGVLARAIAGGTGQIVKGIFKCGSLYVNQV</sequence>
<dbReference type="AlphaFoldDB" id="A0AAV9EJZ4"/>
<feature type="compositionally biased region" description="Polar residues" evidence="1">
    <location>
        <begin position="1"/>
        <end position="11"/>
    </location>
</feature>